<dbReference type="GO" id="GO:0006352">
    <property type="term" value="P:DNA-templated transcription initiation"/>
    <property type="evidence" value="ECO:0007669"/>
    <property type="project" value="InterPro"/>
</dbReference>
<dbReference type="GO" id="GO:0016987">
    <property type="term" value="F:sigma factor activity"/>
    <property type="evidence" value="ECO:0007669"/>
    <property type="project" value="UniProtKB-KW"/>
</dbReference>
<protein>
    <submittedName>
        <fullName evidence="7">RNA polymerase sigma factor SigM</fullName>
    </submittedName>
</protein>
<dbReference type="NCBIfam" id="TIGR02937">
    <property type="entry name" value="sigma70-ECF"/>
    <property type="match status" value="1"/>
</dbReference>
<dbReference type="InterPro" id="IPR013249">
    <property type="entry name" value="RNA_pol_sigma70_r4_t2"/>
</dbReference>
<dbReference type="Gene3D" id="1.10.10.10">
    <property type="entry name" value="Winged helix-like DNA-binding domain superfamily/Winged helix DNA-binding domain"/>
    <property type="match status" value="1"/>
</dbReference>
<evidence type="ECO:0000313" key="7">
    <source>
        <dbReference type="EMBL" id="QDT36891.1"/>
    </source>
</evidence>
<evidence type="ECO:0000256" key="4">
    <source>
        <dbReference type="ARBA" id="ARBA00023163"/>
    </source>
</evidence>
<dbReference type="GO" id="GO:0003677">
    <property type="term" value="F:DNA binding"/>
    <property type="evidence" value="ECO:0007669"/>
    <property type="project" value="InterPro"/>
</dbReference>
<dbReference type="PANTHER" id="PTHR43133">
    <property type="entry name" value="RNA POLYMERASE ECF-TYPE SIGMA FACTO"/>
    <property type="match status" value="1"/>
</dbReference>
<dbReference type="Gene3D" id="1.10.1740.10">
    <property type="match status" value="1"/>
</dbReference>
<dbReference type="Pfam" id="PF04542">
    <property type="entry name" value="Sigma70_r2"/>
    <property type="match status" value="1"/>
</dbReference>
<dbReference type="InterPro" id="IPR013325">
    <property type="entry name" value="RNA_pol_sigma_r2"/>
</dbReference>
<evidence type="ECO:0000259" key="5">
    <source>
        <dbReference type="Pfam" id="PF04542"/>
    </source>
</evidence>
<proteinExistence type="inferred from homology"/>
<evidence type="ECO:0000313" key="8">
    <source>
        <dbReference type="Proteomes" id="UP000317318"/>
    </source>
</evidence>
<keyword evidence="3" id="KW-0731">Sigma factor</keyword>
<evidence type="ECO:0000256" key="1">
    <source>
        <dbReference type="ARBA" id="ARBA00010641"/>
    </source>
</evidence>
<reference evidence="7 8" key="1">
    <citation type="submission" date="2019-02" db="EMBL/GenBank/DDBJ databases">
        <title>Deep-cultivation of Planctomycetes and their phenomic and genomic characterization uncovers novel biology.</title>
        <authorList>
            <person name="Wiegand S."/>
            <person name="Jogler M."/>
            <person name="Boedeker C."/>
            <person name="Pinto D."/>
            <person name="Vollmers J."/>
            <person name="Rivas-Marin E."/>
            <person name="Kohn T."/>
            <person name="Peeters S.H."/>
            <person name="Heuer A."/>
            <person name="Rast P."/>
            <person name="Oberbeckmann S."/>
            <person name="Bunk B."/>
            <person name="Jeske O."/>
            <person name="Meyerdierks A."/>
            <person name="Storesund J.E."/>
            <person name="Kallscheuer N."/>
            <person name="Luecker S."/>
            <person name="Lage O.M."/>
            <person name="Pohl T."/>
            <person name="Merkel B.J."/>
            <person name="Hornburger P."/>
            <person name="Mueller R.-W."/>
            <person name="Bruemmer F."/>
            <person name="Labrenz M."/>
            <person name="Spormann A.M."/>
            <person name="Op den Camp H."/>
            <person name="Overmann J."/>
            <person name="Amann R."/>
            <person name="Jetten M.S.M."/>
            <person name="Mascher T."/>
            <person name="Medema M.H."/>
            <person name="Devos D.P."/>
            <person name="Kaster A.-K."/>
            <person name="Ovreas L."/>
            <person name="Rohde M."/>
            <person name="Galperin M.Y."/>
            <person name="Jogler C."/>
        </authorList>
    </citation>
    <scope>NUCLEOTIDE SEQUENCE [LARGE SCALE GENOMIC DNA]</scope>
    <source>
        <strain evidence="7 8">Pan189</strain>
    </source>
</reference>
<dbReference type="InterPro" id="IPR036388">
    <property type="entry name" value="WH-like_DNA-bd_sf"/>
</dbReference>
<keyword evidence="8" id="KW-1185">Reference proteome</keyword>
<name>A0A517QZ30_9PLAN</name>
<gene>
    <name evidence="7" type="primary">sigM_1</name>
    <name evidence="7" type="ORF">Pan189_12550</name>
</gene>
<keyword evidence="4" id="KW-0804">Transcription</keyword>
<comment type="similarity">
    <text evidence="1">Belongs to the sigma-70 factor family. ECF subfamily.</text>
</comment>
<dbReference type="EMBL" id="CP036268">
    <property type="protein sequence ID" value="QDT36891.1"/>
    <property type="molecule type" value="Genomic_DNA"/>
</dbReference>
<keyword evidence="2" id="KW-0805">Transcription regulation</keyword>
<dbReference type="InterPro" id="IPR007627">
    <property type="entry name" value="RNA_pol_sigma70_r2"/>
</dbReference>
<dbReference type="AlphaFoldDB" id="A0A517QZ30"/>
<dbReference type="CDD" id="cd06171">
    <property type="entry name" value="Sigma70_r4"/>
    <property type="match status" value="1"/>
</dbReference>
<dbReference type="InterPro" id="IPR014284">
    <property type="entry name" value="RNA_pol_sigma-70_dom"/>
</dbReference>
<feature type="domain" description="RNA polymerase sigma factor 70 region 4 type 2" evidence="6">
    <location>
        <begin position="119"/>
        <end position="170"/>
    </location>
</feature>
<dbReference type="SUPFAM" id="SSF88659">
    <property type="entry name" value="Sigma3 and sigma4 domains of RNA polymerase sigma factors"/>
    <property type="match status" value="1"/>
</dbReference>
<dbReference type="Proteomes" id="UP000317318">
    <property type="component" value="Chromosome"/>
</dbReference>
<dbReference type="InterPro" id="IPR039425">
    <property type="entry name" value="RNA_pol_sigma-70-like"/>
</dbReference>
<accession>A0A517QZ30</accession>
<dbReference type="KEGG" id="svp:Pan189_12550"/>
<feature type="domain" description="RNA polymerase sigma-70 region 2" evidence="5">
    <location>
        <begin position="18"/>
        <end position="85"/>
    </location>
</feature>
<evidence type="ECO:0000256" key="2">
    <source>
        <dbReference type="ARBA" id="ARBA00023015"/>
    </source>
</evidence>
<evidence type="ECO:0000259" key="6">
    <source>
        <dbReference type="Pfam" id="PF08281"/>
    </source>
</evidence>
<dbReference type="PANTHER" id="PTHR43133:SF51">
    <property type="entry name" value="RNA POLYMERASE SIGMA FACTOR"/>
    <property type="match status" value="1"/>
</dbReference>
<sequence>MGKREWGTMDAKSLFEILIRDHTDMLVAYIRAGVRDQHAVDDLFQETVLTAWRRLDDYDHGRPFGPWLRGIAGKNILVYYRKNTRQASPINDDVLEWLDNRFAAIQSLKGDTLHEKLAPLRECLDALPEPYQRPIMMRYTDELSLAEISSSLDVAKETLKKRLLRGKARLAECLERKLKLAEALT</sequence>
<evidence type="ECO:0000256" key="3">
    <source>
        <dbReference type="ARBA" id="ARBA00023082"/>
    </source>
</evidence>
<dbReference type="InterPro" id="IPR013324">
    <property type="entry name" value="RNA_pol_sigma_r3/r4-like"/>
</dbReference>
<organism evidence="7 8">
    <name type="scientific">Stratiformator vulcanicus</name>
    <dbReference type="NCBI Taxonomy" id="2527980"/>
    <lineage>
        <taxon>Bacteria</taxon>
        <taxon>Pseudomonadati</taxon>
        <taxon>Planctomycetota</taxon>
        <taxon>Planctomycetia</taxon>
        <taxon>Planctomycetales</taxon>
        <taxon>Planctomycetaceae</taxon>
        <taxon>Stratiformator</taxon>
    </lineage>
</organism>
<dbReference type="SUPFAM" id="SSF88946">
    <property type="entry name" value="Sigma2 domain of RNA polymerase sigma factors"/>
    <property type="match status" value="1"/>
</dbReference>
<dbReference type="Pfam" id="PF08281">
    <property type="entry name" value="Sigma70_r4_2"/>
    <property type="match status" value="1"/>
</dbReference>